<reference evidence="2 3" key="1">
    <citation type="journal article" date="2016" name="Proc. Natl. Acad. Sci. U.S.A.">
        <title>Comparative genomics of biotechnologically important yeasts.</title>
        <authorList>
            <person name="Riley R."/>
            <person name="Haridas S."/>
            <person name="Wolfe K.H."/>
            <person name="Lopes M.R."/>
            <person name="Hittinger C.T."/>
            <person name="Goeker M."/>
            <person name="Salamov A.A."/>
            <person name="Wisecaver J.H."/>
            <person name="Long T.M."/>
            <person name="Calvey C.H."/>
            <person name="Aerts A.L."/>
            <person name="Barry K.W."/>
            <person name="Choi C."/>
            <person name="Clum A."/>
            <person name="Coughlan A.Y."/>
            <person name="Deshpande S."/>
            <person name="Douglass A.P."/>
            <person name="Hanson S.J."/>
            <person name="Klenk H.-P."/>
            <person name="LaButti K.M."/>
            <person name="Lapidus A."/>
            <person name="Lindquist E.A."/>
            <person name="Lipzen A.M."/>
            <person name="Meier-Kolthoff J.P."/>
            <person name="Ohm R.A."/>
            <person name="Otillar R.P."/>
            <person name="Pangilinan J.L."/>
            <person name="Peng Y."/>
            <person name="Rokas A."/>
            <person name="Rosa C.A."/>
            <person name="Scheuner C."/>
            <person name="Sibirny A.A."/>
            <person name="Slot J.C."/>
            <person name="Stielow J.B."/>
            <person name="Sun H."/>
            <person name="Kurtzman C.P."/>
            <person name="Blackwell M."/>
            <person name="Grigoriev I.V."/>
            <person name="Jeffries T.W."/>
        </authorList>
    </citation>
    <scope>NUCLEOTIDE SEQUENCE [LARGE SCALE GENOMIC DNA]</scope>
    <source>
        <strain evidence="2 3">NRRL Y-11557</strain>
    </source>
</reference>
<feature type="region of interest" description="Disordered" evidence="1">
    <location>
        <begin position="495"/>
        <end position="527"/>
    </location>
</feature>
<dbReference type="OrthoDB" id="1162399at2759"/>
<name>A0A1E3PWP0_LIPST</name>
<feature type="compositionally biased region" description="Polar residues" evidence="1">
    <location>
        <begin position="201"/>
        <end position="210"/>
    </location>
</feature>
<protein>
    <recommendedName>
        <fullName evidence="4">NTF2 domain-containing protein</fullName>
    </recommendedName>
</protein>
<sequence>MTDPRVQTYVTFLKSPQATHLLPNARVTYVTSSQVFDGTEAILSNAILNARHVKKSEKIISTHIASDSIVLETVTTIEFVNGTGSYVTGLDKNFVVDHTVILPVIHSVIFEADKIKSIRLFWDQGTMLKQLNIIGSRGNIWPIVDGRDQEKLMISDVVPSSKLVPVGEKTETFSPRNQFDISQLEPEIEVVLPRPAVIPTAASSKPQPRSLQDMIDSQAGPTPSSPRRQGKAPEVYDIFDEKNQRPLPARHMKGPAPTSENLSTPNHVRAKRFNAKNFEAHFKFGTPDQKPSPYSKTRANMHPQPDELQWDYNAEKGADETQVPGNGRRDMVSNFELNDASPAPAQHFNGIKIAGNGMGGRGKPQWSLNIGADDSDEPIQHKPAKNVSQDLVSNLQLTDASPSQKEGQNGRFNGIKIAGNGMGGRGKPQWSWDMESEVVEVKPVALTMSTSAKPAPLELETNTGNIRKDLAPTMGSEQTQKQAQGGRFDGIKIAGNGMGGRGKPAWSWDMGGSEEDRPANSKYQGRLASHRQFVSSWSFGNDDSDKEN</sequence>
<keyword evidence="3" id="KW-1185">Reference proteome</keyword>
<evidence type="ECO:0008006" key="4">
    <source>
        <dbReference type="Google" id="ProtNLM"/>
    </source>
</evidence>
<dbReference type="STRING" id="675824.A0A1E3PWP0"/>
<proteinExistence type="predicted"/>
<evidence type="ECO:0000313" key="2">
    <source>
        <dbReference type="EMBL" id="ODQ69836.1"/>
    </source>
</evidence>
<feature type="region of interest" description="Disordered" evidence="1">
    <location>
        <begin position="200"/>
        <end position="266"/>
    </location>
</feature>
<organism evidence="2 3">
    <name type="scientific">Lipomyces starkeyi NRRL Y-11557</name>
    <dbReference type="NCBI Taxonomy" id="675824"/>
    <lineage>
        <taxon>Eukaryota</taxon>
        <taxon>Fungi</taxon>
        <taxon>Dikarya</taxon>
        <taxon>Ascomycota</taxon>
        <taxon>Saccharomycotina</taxon>
        <taxon>Lipomycetes</taxon>
        <taxon>Lipomycetales</taxon>
        <taxon>Lipomycetaceae</taxon>
        <taxon>Lipomyces</taxon>
    </lineage>
</organism>
<dbReference type="Proteomes" id="UP000094385">
    <property type="component" value="Unassembled WGS sequence"/>
</dbReference>
<gene>
    <name evidence="2" type="ORF">LIPSTDRAFT_6497</name>
</gene>
<evidence type="ECO:0000256" key="1">
    <source>
        <dbReference type="SAM" id="MobiDB-lite"/>
    </source>
</evidence>
<evidence type="ECO:0000313" key="3">
    <source>
        <dbReference type="Proteomes" id="UP000094385"/>
    </source>
</evidence>
<dbReference type="AlphaFoldDB" id="A0A1E3PWP0"/>
<feature type="region of interest" description="Disordered" evidence="1">
    <location>
        <begin position="400"/>
        <end position="430"/>
    </location>
</feature>
<dbReference type="EMBL" id="KV454302">
    <property type="protein sequence ID" value="ODQ69836.1"/>
    <property type="molecule type" value="Genomic_DNA"/>
</dbReference>
<accession>A0A1E3PWP0</accession>
<feature type="compositionally biased region" description="Polar residues" evidence="1">
    <location>
        <begin position="400"/>
        <end position="411"/>
    </location>
</feature>